<comment type="similarity">
    <text evidence="3">Belongs to the UDP-glucose/GDP-mannose dehydrogenase family.</text>
</comment>
<dbReference type="GO" id="GO:0089714">
    <property type="term" value="F:UDP-N-acetyl-D-mannosamine dehydrogenase activity"/>
    <property type="evidence" value="ECO:0007669"/>
    <property type="project" value="UniProtKB-EC"/>
</dbReference>
<dbReference type="InterPro" id="IPR008927">
    <property type="entry name" value="6-PGluconate_DH-like_C_sf"/>
</dbReference>
<evidence type="ECO:0000313" key="5">
    <source>
        <dbReference type="EMBL" id="MDD0824971.1"/>
    </source>
</evidence>
<dbReference type="Gene3D" id="3.40.50.720">
    <property type="entry name" value="NAD(P)-binding Rossmann-like Domain"/>
    <property type="match status" value="2"/>
</dbReference>
<reference evidence="5 6" key="1">
    <citation type="submission" date="2023-02" db="EMBL/GenBank/DDBJ databases">
        <title>Mannheimia cairiniae sp. nov., a novel species of Mannheimia obtained from moscovy ducks (Cairina moschata) and reclassification of Mannheimia ovis as heterotypic synonym of Mannheimia pernigra.</title>
        <authorList>
            <person name="Christensen H."/>
        </authorList>
    </citation>
    <scope>NUCLEOTIDE SEQUENCE [LARGE SCALE GENOMIC DNA]</scope>
    <source>
        <strain evidence="5 6">AT1</strain>
    </source>
</reference>
<dbReference type="Proteomes" id="UP001221909">
    <property type="component" value="Unassembled WGS sequence"/>
</dbReference>
<dbReference type="EMBL" id="JAQSJE010000011">
    <property type="protein sequence ID" value="MDD0824971.1"/>
    <property type="molecule type" value="Genomic_DNA"/>
</dbReference>
<dbReference type="NCBIfam" id="NF008286">
    <property type="entry name" value="PRK11064.1"/>
    <property type="match status" value="1"/>
</dbReference>
<evidence type="ECO:0000256" key="1">
    <source>
        <dbReference type="ARBA" id="ARBA00023002"/>
    </source>
</evidence>
<dbReference type="EC" id="1.1.1.336" evidence="5"/>
<keyword evidence="1 5" id="KW-0560">Oxidoreductase</keyword>
<dbReference type="InterPro" id="IPR001732">
    <property type="entry name" value="UDP-Glc/GDP-Man_DH_N"/>
</dbReference>
<dbReference type="PIRSF" id="PIRSF000124">
    <property type="entry name" value="UDPglc_GDPman_dh"/>
    <property type="match status" value="1"/>
</dbReference>
<keyword evidence="6" id="KW-1185">Reference proteome</keyword>
<dbReference type="InterPro" id="IPR036291">
    <property type="entry name" value="NAD(P)-bd_dom_sf"/>
</dbReference>
<dbReference type="InterPro" id="IPR017476">
    <property type="entry name" value="UDP-Glc/GDP-Man"/>
</dbReference>
<dbReference type="RefSeq" id="WP_273749786.1">
    <property type="nucleotide sequence ID" value="NZ_JAQSJE010000011.1"/>
</dbReference>
<dbReference type="SUPFAM" id="SSF52413">
    <property type="entry name" value="UDP-glucose/GDP-mannose dehydrogenase C-terminal domain"/>
    <property type="match status" value="1"/>
</dbReference>
<dbReference type="SUPFAM" id="SSF51735">
    <property type="entry name" value="NAD(P)-binding Rossmann-fold domains"/>
    <property type="match status" value="1"/>
</dbReference>
<dbReference type="InterPro" id="IPR014026">
    <property type="entry name" value="UDP-Glc/GDP-Man_DH_dimer"/>
</dbReference>
<dbReference type="PIRSF" id="PIRSF500136">
    <property type="entry name" value="UDP_ManNAc_DH"/>
    <property type="match status" value="1"/>
</dbReference>
<organism evidence="5 6">
    <name type="scientific">Mannheimia cairinae</name>
    <dbReference type="NCBI Taxonomy" id="3025936"/>
    <lineage>
        <taxon>Bacteria</taxon>
        <taxon>Pseudomonadati</taxon>
        <taxon>Pseudomonadota</taxon>
        <taxon>Gammaproteobacteria</taxon>
        <taxon>Pasteurellales</taxon>
        <taxon>Pasteurellaceae</taxon>
        <taxon>Mannheimia</taxon>
    </lineage>
</organism>
<proteinExistence type="inferred from homology"/>
<dbReference type="Pfam" id="PF00984">
    <property type="entry name" value="UDPG_MGDP_dh"/>
    <property type="match status" value="1"/>
</dbReference>
<accession>A0ABT5MS20</accession>
<dbReference type="Pfam" id="PF03721">
    <property type="entry name" value="UDPG_MGDP_dh_N"/>
    <property type="match status" value="1"/>
</dbReference>
<evidence type="ECO:0000259" key="4">
    <source>
        <dbReference type="SMART" id="SM00984"/>
    </source>
</evidence>
<feature type="domain" description="UDP-glucose/GDP-mannose dehydrogenase C-terminal" evidence="4">
    <location>
        <begin position="324"/>
        <end position="418"/>
    </location>
</feature>
<dbReference type="SUPFAM" id="SSF48179">
    <property type="entry name" value="6-phosphogluconate dehydrogenase C-terminal domain-like"/>
    <property type="match status" value="1"/>
</dbReference>
<evidence type="ECO:0000256" key="3">
    <source>
        <dbReference type="PIRNR" id="PIRNR000124"/>
    </source>
</evidence>
<keyword evidence="2" id="KW-0520">NAD</keyword>
<dbReference type="PANTHER" id="PTHR43491">
    <property type="entry name" value="UDP-N-ACETYL-D-MANNOSAMINE DEHYDROGENASE"/>
    <property type="match status" value="1"/>
</dbReference>
<dbReference type="InterPro" id="IPR028359">
    <property type="entry name" value="UDP_ManNAc/GlcNAc_DH"/>
</dbReference>
<comment type="caution">
    <text evidence="5">The sequence shown here is derived from an EMBL/GenBank/DDBJ whole genome shotgun (WGS) entry which is preliminary data.</text>
</comment>
<dbReference type="Pfam" id="PF03720">
    <property type="entry name" value="UDPG_MGDP_dh_C"/>
    <property type="match status" value="1"/>
</dbReference>
<evidence type="ECO:0000256" key="2">
    <source>
        <dbReference type="ARBA" id="ARBA00023027"/>
    </source>
</evidence>
<dbReference type="PANTHER" id="PTHR43491:SF1">
    <property type="entry name" value="UDP-N-ACETYL-D-MANNOSAMINE DEHYDROGENASE"/>
    <property type="match status" value="1"/>
</dbReference>
<sequence length="418" mass="45973">MPQATFSTISILGLGYVGLPTAAIFARSGKSVIGVDTQLEKVTNINQGRIDIVEPQLQPIVQQAVENGLFFATTTPKPADAFIIAVPTPLTNNQPDISYIQAAALSIAPHLSKGNLIVLESTSPVGTTEQLAKWLKQARPDLRFPFEEQTDIYIAYCPERVLPGKAMEEIVNNDRVIGGLSEKCTEQAVALYQIFAKGQCLKTDARTAELCKLVENSFRDVNIAFANELSMICDELNINIWELIELANCHPRVNILQPSAGVGGHCVAVDPWFIVSSVPKLAKLIRTAREINDKKSQWVVEKVKITLTECAIKKDCKLSELTIACLGLTFKADIDDLRESAALRITQQIASWHSGNVVAVEPNIQSLSLNNIELVELDDALTQADILVLLVDHSAFKKVDTKQISQQYIIDCRGVWQK</sequence>
<evidence type="ECO:0000313" key="6">
    <source>
        <dbReference type="Proteomes" id="UP001221909"/>
    </source>
</evidence>
<dbReference type="NCBIfam" id="TIGR03026">
    <property type="entry name" value="NDP-sugDHase"/>
    <property type="match status" value="1"/>
</dbReference>
<dbReference type="InterPro" id="IPR036220">
    <property type="entry name" value="UDP-Glc/GDP-Man_DH_C_sf"/>
</dbReference>
<protein>
    <submittedName>
        <fullName evidence="5">UDP-N-acetyl-D-mannosamine dehydrogenase</fullName>
        <ecNumber evidence="5">1.1.1.336</ecNumber>
    </submittedName>
</protein>
<dbReference type="Gene3D" id="1.20.5.100">
    <property type="entry name" value="Cytochrome c1, transmembrane anchor, C-terminal"/>
    <property type="match status" value="1"/>
</dbReference>
<name>A0ABT5MS20_9PAST</name>
<dbReference type="SMART" id="SM00984">
    <property type="entry name" value="UDPG_MGDP_dh_C"/>
    <property type="match status" value="1"/>
</dbReference>
<gene>
    <name evidence="5" type="primary">wecC</name>
    <name evidence="5" type="ORF">PTQ27_10935</name>
</gene>
<dbReference type="InterPro" id="IPR014027">
    <property type="entry name" value="UDP-Glc/GDP-Man_DH_C"/>
</dbReference>